<dbReference type="AlphaFoldDB" id="A0A9D1KA25"/>
<proteinExistence type="predicted"/>
<protein>
    <submittedName>
        <fullName evidence="1">Uncharacterized protein</fullName>
    </submittedName>
</protein>
<gene>
    <name evidence="1" type="ORF">IAD04_00070</name>
</gene>
<reference evidence="1" key="2">
    <citation type="journal article" date="2021" name="PeerJ">
        <title>Extensive microbial diversity within the chicken gut microbiome revealed by metagenomics and culture.</title>
        <authorList>
            <person name="Gilroy R."/>
            <person name="Ravi A."/>
            <person name="Getino M."/>
            <person name="Pursley I."/>
            <person name="Horton D.L."/>
            <person name="Alikhan N.F."/>
            <person name="Baker D."/>
            <person name="Gharbi K."/>
            <person name="Hall N."/>
            <person name="Watson M."/>
            <person name="Adriaenssens E.M."/>
            <person name="Foster-Nyarko E."/>
            <person name="Jarju S."/>
            <person name="Secka A."/>
            <person name="Antonio M."/>
            <person name="Oren A."/>
            <person name="Chaudhuri R.R."/>
            <person name="La Ragione R."/>
            <person name="Hildebrand F."/>
            <person name="Pallen M.J."/>
        </authorList>
    </citation>
    <scope>NUCLEOTIDE SEQUENCE</scope>
    <source>
        <strain evidence="1">14508</strain>
    </source>
</reference>
<accession>A0A9D1KA25</accession>
<dbReference type="EMBL" id="DVKI01000002">
    <property type="protein sequence ID" value="HIT16765.1"/>
    <property type="molecule type" value="Genomic_DNA"/>
</dbReference>
<evidence type="ECO:0000313" key="1">
    <source>
        <dbReference type="EMBL" id="HIT16765.1"/>
    </source>
</evidence>
<comment type="caution">
    <text evidence="1">The sequence shown here is derived from an EMBL/GenBank/DDBJ whole genome shotgun (WGS) entry which is preliminary data.</text>
</comment>
<sequence>MFDKIKSMFETFSESKEDHKDPTLRTLNFKLGVEAMKKEIQQMLKDLHYPHIRCNDQFNEIFAQKAGYDVTFFVQGSKSGTDINIAVFSPANKGKTRKALRFLLNELKLRVDSNGW</sequence>
<organism evidence="1 2">
    <name type="scientific">Candidatus Caccosoma faecigallinarum</name>
    <dbReference type="NCBI Taxonomy" id="2840720"/>
    <lineage>
        <taxon>Bacteria</taxon>
        <taxon>Bacillati</taxon>
        <taxon>Bacillota</taxon>
        <taxon>Bacillota incertae sedis</taxon>
        <taxon>Candidatus Caccosoma</taxon>
    </lineage>
</organism>
<reference evidence="1" key="1">
    <citation type="submission" date="2020-10" db="EMBL/GenBank/DDBJ databases">
        <authorList>
            <person name="Gilroy R."/>
        </authorList>
    </citation>
    <scope>NUCLEOTIDE SEQUENCE</scope>
    <source>
        <strain evidence="1">14508</strain>
    </source>
</reference>
<name>A0A9D1KA25_9FIRM</name>
<evidence type="ECO:0000313" key="2">
    <source>
        <dbReference type="Proteomes" id="UP000886893"/>
    </source>
</evidence>
<dbReference type="Proteomes" id="UP000886893">
    <property type="component" value="Unassembled WGS sequence"/>
</dbReference>